<evidence type="ECO:0000313" key="5">
    <source>
        <dbReference type="Proteomes" id="UP000317933"/>
    </source>
</evidence>
<gene>
    <name evidence="4" type="ORF">EAH78_18770</name>
</gene>
<proteinExistence type="predicted"/>
<feature type="domain" description="DUF1254" evidence="3">
    <location>
        <begin position="97"/>
        <end position="211"/>
    </location>
</feature>
<dbReference type="InterPro" id="IPR010679">
    <property type="entry name" value="DUF1254"/>
</dbReference>
<sequence>MDSIHKQYLAATLACALTATTVCAQTIDSRIGKLDFELGVPTQQTATKLYDEMDFQRAVQCYLWGLPIVGVEQNRQGLVHDTGAKSGDLAIYDDYRSKSTILAGNNNTPYYYGFIDLSEKGPTVLDFPPGPSAGAVIDWWERPLTDVGLPSAEQGRGGKYLFLGPGQEAPKGSEGYRVFRSPTFKTEIFFRTLQTDPAQAKAFVDAVHIYPWSERDNNPPPARLLTPKADGALLSQMIPRGTAYWERLSQALAGEPGEDRDRYFMAMLKPLGIESGKPFAPDARQKMILEQAATVGEAMAKTMDFRGRLPGIRYRPDATWEYVIPPSYNVQQDVENSTQFDERIALYYSAWGMSNGSVSKTPGVGQVYLASFVDKEGQPFDGAKSYTLRVPPNPPAQRFWSVTVYDIDTRTLIQNPAQKPDRVSTDGLDTNADGSVDIYFSPTSPKGHEKNWIQTVPGKAWFPFLRLYGPLEPYYDRSFALPDIEKVK</sequence>
<dbReference type="SUPFAM" id="SSF160935">
    <property type="entry name" value="VPA0735-like"/>
    <property type="match status" value="1"/>
</dbReference>
<dbReference type="AlphaFoldDB" id="A0A502HP12"/>
<dbReference type="Gene3D" id="2.60.40.1610">
    <property type="entry name" value="Domain of unknown function DUF1254"/>
    <property type="match status" value="1"/>
</dbReference>
<name>A0A502HP12_9PSED</name>
<dbReference type="Pfam" id="PF06742">
    <property type="entry name" value="DUF1214"/>
    <property type="match status" value="1"/>
</dbReference>
<dbReference type="PANTHER" id="PTHR36509:SF3">
    <property type="entry name" value="SIGNAL PEPTIDE PROTEIN"/>
    <property type="match status" value="1"/>
</dbReference>
<feature type="signal peptide" evidence="1">
    <location>
        <begin position="1"/>
        <end position="24"/>
    </location>
</feature>
<dbReference type="InterPro" id="IPR037050">
    <property type="entry name" value="DUF1254_sf"/>
</dbReference>
<evidence type="ECO:0000259" key="3">
    <source>
        <dbReference type="Pfam" id="PF06863"/>
    </source>
</evidence>
<keyword evidence="1" id="KW-0732">Signal</keyword>
<dbReference type="Gene3D" id="2.60.120.600">
    <property type="entry name" value="Domain of unknown function DUF1214, C-terminal domain"/>
    <property type="match status" value="1"/>
</dbReference>
<dbReference type="PANTHER" id="PTHR36509">
    <property type="entry name" value="BLL3101 PROTEIN"/>
    <property type="match status" value="1"/>
</dbReference>
<feature type="chain" id="PRO_5021393918" evidence="1">
    <location>
        <begin position="25"/>
        <end position="488"/>
    </location>
</feature>
<evidence type="ECO:0000256" key="1">
    <source>
        <dbReference type="SAM" id="SignalP"/>
    </source>
</evidence>
<reference evidence="4 5" key="1">
    <citation type="journal article" date="2019" name="Environ. Microbiol.">
        <title>Species interactions and distinct microbial communities in high Arctic permafrost affected cryosols are associated with the CH4 and CO2 gas fluxes.</title>
        <authorList>
            <person name="Altshuler I."/>
            <person name="Hamel J."/>
            <person name="Turney S."/>
            <person name="Magnuson E."/>
            <person name="Levesque R."/>
            <person name="Greer C."/>
            <person name="Whyte L.G."/>
        </authorList>
    </citation>
    <scope>NUCLEOTIDE SEQUENCE [LARGE SCALE GENOMIC DNA]</scope>
    <source>
        <strain evidence="4 5">E3</strain>
    </source>
</reference>
<dbReference type="Proteomes" id="UP000317933">
    <property type="component" value="Unassembled WGS sequence"/>
</dbReference>
<evidence type="ECO:0000259" key="2">
    <source>
        <dbReference type="Pfam" id="PF06742"/>
    </source>
</evidence>
<protein>
    <submittedName>
        <fullName evidence="4">DUF1254 domain-containing protein</fullName>
    </submittedName>
</protein>
<dbReference type="InterPro" id="IPR010621">
    <property type="entry name" value="DUF1214"/>
</dbReference>
<dbReference type="Gene3D" id="1.10.3360.10">
    <property type="entry name" value="VPA0735-like domain"/>
    <property type="match status" value="1"/>
</dbReference>
<evidence type="ECO:0000313" key="4">
    <source>
        <dbReference type="EMBL" id="TPG76401.1"/>
    </source>
</evidence>
<accession>A0A502HP12</accession>
<dbReference type="InterPro" id="IPR037049">
    <property type="entry name" value="DUF1214_C_sf"/>
</dbReference>
<dbReference type="EMBL" id="RCZE01000008">
    <property type="protein sequence ID" value="TPG76401.1"/>
    <property type="molecule type" value="Genomic_DNA"/>
</dbReference>
<feature type="domain" description="DUF1214" evidence="2">
    <location>
        <begin position="366"/>
        <end position="471"/>
    </location>
</feature>
<dbReference type="Pfam" id="PF06863">
    <property type="entry name" value="DUF1254"/>
    <property type="match status" value="1"/>
</dbReference>
<organism evidence="4 5">
    <name type="scientific">Pseudomonas arsenicoxydans</name>
    <dbReference type="NCBI Taxonomy" id="702115"/>
    <lineage>
        <taxon>Bacteria</taxon>
        <taxon>Pseudomonadati</taxon>
        <taxon>Pseudomonadota</taxon>
        <taxon>Gammaproteobacteria</taxon>
        <taxon>Pseudomonadales</taxon>
        <taxon>Pseudomonadaceae</taxon>
        <taxon>Pseudomonas</taxon>
    </lineage>
</organism>
<comment type="caution">
    <text evidence="4">The sequence shown here is derived from an EMBL/GenBank/DDBJ whole genome shotgun (WGS) entry which is preliminary data.</text>
</comment>
<dbReference type="RefSeq" id="WP_140668837.1">
    <property type="nucleotide sequence ID" value="NZ_RCZE01000008.1"/>
</dbReference>